<keyword evidence="3" id="KW-0472">Membrane</keyword>
<keyword evidence="6" id="KW-1185">Reference proteome</keyword>
<evidence type="ECO:0000256" key="2">
    <source>
        <dbReference type="SAM" id="MobiDB-lite"/>
    </source>
</evidence>
<comment type="caution">
    <text evidence="5">The sequence shown here is derived from an EMBL/GenBank/DDBJ whole genome shotgun (WGS) entry which is preliminary data.</text>
</comment>
<feature type="compositionally biased region" description="Basic residues" evidence="2">
    <location>
        <begin position="164"/>
        <end position="173"/>
    </location>
</feature>
<keyword evidence="1" id="KW-0934">Plastid</keyword>
<accession>A0A9D4ZRL1</accession>
<dbReference type="OrthoDB" id="1841162at2759"/>
<dbReference type="Pfam" id="PF00004">
    <property type="entry name" value="AAA"/>
    <property type="match status" value="1"/>
</dbReference>
<feature type="region of interest" description="Disordered" evidence="2">
    <location>
        <begin position="119"/>
        <end position="203"/>
    </location>
</feature>
<dbReference type="EMBL" id="JABFUD020000002">
    <property type="protein sequence ID" value="KAI5083032.1"/>
    <property type="molecule type" value="Genomic_DNA"/>
</dbReference>
<gene>
    <name evidence="5" type="ORF">GOP47_0002775</name>
</gene>
<dbReference type="SUPFAM" id="SSF52540">
    <property type="entry name" value="P-loop containing nucleoside triphosphate hydrolases"/>
    <property type="match status" value="1"/>
</dbReference>
<proteinExistence type="predicted"/>
<dbReference type="Proteomes" id="UP000886520">
    <property type="component" value="Chromosome 3"/>
</dbReference>
<dbReference type="PANTHER" id="PTHR46411:SF3">
    <property type="entry name" value="AAA+ ATPASE DOMAIN-CONTAINING PROTEIN"/>
    <property type="match status" value="1"/>
</dbReference>
<evidence type="ECO:0000256" key="1">
    <source>
        <dbReference type="ARBA" id="ARBA00022528"/>
    </source>
</evidence>
<dbReference type="Pfam" id="PF22942">
    <property type="entry name" value="DUF7025"/>
    <property type="match status" value="1"/>
</dbReference>
<dbReference type="CDD" id="cd19481">
    <property type="entry name" value="RecA-like_protease"/>
    <property type="match status" value="1"/>
</dbReference>
<feature type="domain" description="AAA+ ATPase" evidence="4">
    <location>
        <begin position="1007"/>
        <end position="1136"/>
    </location>
</feature>
<keyword evidence="3" id="KW-0812">Transmembrane</keyword>
<feature type="compositionally biased region" description="Basic and acidic residues" evidence="2">
    <location>
        <begin position="174"/>
        <end position="186"/>
    </location>
</feature>
<protein>
    <recommendedName>
        <fullName evidence="4">AAA+ ATPase domain-containing protein</fullName>
    </recommendedName>
</protein>
<dbReference type="InterPro" id="IPR003959">
    <property type="entry name" value="ATPase_AAA_core"/>
</dbReference>
<dbReference type="InterPro" id="IPR054289">
    <property type="entry name" value="DUF7025"/>
</dbReference>
<dbReference type="SMART" id="SM00382">
    <property type="entry name" value="AAA"/>
    <property type="match status" value="1"/>
</dbReference>
<evidence type="ECO:0000313" key="5">
    <source>
        <dbReference type="EMBL" id="KAI5083032.1"/>
    </source>
</evidence>
<evidence type="ECO:0000259" key="4">
    <source>
        <dbReference type="SMART" id="SM00382"/>
    </source>
</evidence>
<dbReference type="PANTHER" id="PTHR46411">
    <property type="entry name" value="FAMILY ATPASE, PUTATIVE-RELATED"/>
    <property type="match status" value="1"/>
</dbReference>
<evidence type="ECO:0000313" key="6">
    <source>
        <dbReference type="Proteomes" id="UP000886520"/>
    </source>
</evidence>
<name>A0A9D4ZRL1_ADICA</name>
<keyword evidence="3" id="KW-1133">Transmembrane helix</keyword>
<dbReference type="AlphaFoldDB" id="A0A9D4ZRL1"/>
<feature type="transmembrane region" description="Helical" evidence="3">
    <location>
        <begin position="468"/>
        <end position="491"/>
    </location>
</feature>
<sequence length="1211" mass="137317">WSMTGRDPTPYEREYAGRKGLNALMDILSSRGGMVLCMDDDNITTEHKDEKDDQEGELHATIESSHVDEQVTKFVVDDKADDISNRKDEDVYIPDMSWMEEDDPKSAYEEYQHFIRDESSKVSLQGKETHIDHEGGGNGDNVTKKDKSLSESCAADDMDASSRKSNRKRKVTSKLKDLLEEKDKASKAAKHKKKESLREDGGEKSLMEIKARTLATCNSDPENRDIPLNLYLQNTTLDSTKQLEPFVARAQRMLPPNAAPFQVVASSTFLSTTVRVGASSAVWDELLDSARFLPSEIRITALVIYMVCAGDEVVIEEAILLDEGLHHVPYITSATGLTDRTIMIKGMYLDNVGINATTQSYGEILLLNVIYYQKLDQEGLEMLLAQLPKGRPLKQGISIHAKKTIQLERCTTGLVLRSNDQLVSITKKDSSQHVTGVLCSKSLWTIFLVFLCYQAIIMSTRHYFQLKWIFSFFIWFLCYLLLNYIIGPWTYNIIIHCLELIMRIKYFCYILTSRELVDLKLLATTEVEGFGANNKTKGNSNVSTTLSLSRQDDCIEDAIEDALEGGHIHRYQLKDECSEDHITTPRIDTMMPVNDPNWEWPCFEQILRGGRWVVERAAAKGEVDTSVKWPFHVVTNIEPNSGIESVRLVIQSPYLIRVLKDCQPQTGYKFAKGSSINPTELFLRLGSLKQYILAGNIGAKEDVSATGESVWHVSHLVRFVERHFTDTMVQHERMKAEGCVSFEMLWTFFVPGDGVCRRCDVTNQECFGIIKRCKKSINADGTPYWRVTLNVMDFNVQSYHNCTMDYKIQTFDGEVPFTSLQVCPLRFCPNRKELEARFVSMGTTFYQLAMQQPFRFMQFKGSMNFFSYEGGCWRLRKLNADGRVMVDLLSFARMNPDYHLGNAQPPCDVMTGMWRPTTQMKQPGPEELVLAPAFVYGFSFRLKRWGCFEVCAFRDISFNERAFDALRMKDESQKAILLSVVKSYILKGEGSTMQDEESIDLIANKGTGCIVLCHGPPGTGKTLTAEALAESLQCALWSISAFELGEEAAEVEARLIQIMEIAYNWRAILLLDEADAYLQRREEGVDVKRNLLTGVFLRVLEYHRGVMFLTTNRVTVFDDAILSRITLAISYPALEDSQRRDIWQTLLLRAGIRNATYDALLLRHFNGRQIRNIVHLAQLLAAGRKQNLDITHVIEAINASVSCINELPALS</sequence>
<dbReference type="InterPro" id="IPR027417">
    <property type="entry name" value="P-loop_NTPase"/>
</dbReference>
<keyword evidence="1" id="KW-0150">Chloroplast</keyword>
<evidence type="ECO:0000256" key="3">
    <source>
        <dbReference type="SAM" id="Phobius"/>
    </source>
</evidence>
<dbReference type="Gene3D" id="3.40.50.300">
    <property type="entry name" value="P-loop containing nucleotide triphosphate hydrolases"/>
    <property type="match status" value="1"/>
</dbReference>
<dbReference type="GO" id="GO:0005524">
    <property type="term" value="F:ATP binding"/>
    <property type="evidence" value="ECO:0007669"/>
    <property type="project" value="InterPro"/>
</dbReference>
<feature type="region of interest" description="Disordered" evidence="2">
    <location>
        <begin position="46"/>
        <end position="65"/>
    </location>
</feature>
<dbReference type="GO" id="GO:0016887">
    <property type="term" value="F:ATP hydrolysis activity"/>
    <property type="evidence" value="ECO:0007669"/>
    <property type="project" value="InterPro"/>
</dbReference>
<feature type="non-terminal residue" evidence="5">
    <location>
        <position position="1"/>
    </location>
</feature>
<dbReference type="InterPro" id="IPR003593">
    <property type="entry name" value="AAA+_ATPase"/>
</dbReference>
<feature type="transmembrane region" description="Helical" evidence="3">
    <location>
        <begin position="434"/>
        <end position="456"/>
    </location>
</feature>
<organism evidence="5 6">
    <name type="scientific">Adiantum capillus-veneris</name>
    <name type="common">Maidenhair fern</name>
    <dbReference type="NCBI Taxonomy" id="13818"/>
    <lineage>
        <taxon>Eukaryota</taxon>
        <taxon>Viridiplantae</taxon>
        <taxon>Streptophyta</taxon>
        <taxon>Embryophyta</taxon>
        <taxon>Tracheophyta</taxon>
        <taxon>Polypodiopsida</taxon>
        <taxon>Polypodiidae</taxon>
        <taxon>Polypodiales</taxon>
        <taxon>Pteridineae</taxon>
        <taxon>Pteridaceae</taxon>
        <taxon>Vittarioideae</taxon>
        <taxon>Adiantum</taxon>
    </lineage>
</organism>
<reference evidence="5" key="1">
    <citation type="submission" date="2021-01" db="EMBL/GenBank/DDBJ databases">
        <title>Adiantum capillus-veneris genome.</title>
        <authorList>
            <person name="Fang Y."/>
            <person name="Liao Q."/>
        </authorList>
    </citation>
    <scope>NUCLEOTIDE SEQUENCE</scope>
    <source>
        <strain evidence="5">H3</strain>
        <tissue evidence="5">Leaf</tissue>
    </source>
</reference>